<dbReference type="EMBL" id="HE717023">
    <property type="protein sequence ID" value="CCG44682.1"/>
    <property type="molecule type" value="Genomic_DNA"/>
</dbReference>
<evidence type="ECO:0000256" key="11">
    <source>
        <dbReference type="SAM" id="Phobius"/>
    </source>
</evidence>
<dbReference type="Pfam" id="PF00535">
    <property type="entry name" value="Glycos_transf_2"/>
    <property type="match status" value="1"/>
</dbReference>
<feature type="transmembrane region" description="Helical" evidence="11">
    <location>
        <begin position="328"/>
        <end position="346"/>
    </location>
</feature>
<sequence length="370" mass="42154">MLEKDEVIAMWFMFLAIISTLLLFWQKVSFPIQEPGKTSTYSIIIPARNEEENLKRLLPSILATKSNQREVIVVDDHSEDRTRAAAESFGVKVISNPPLPEEWMGKSWACYNGAKIAKGKTLFFLDADTWFSKHGPERIIQFSENKGVNALVTVHPYHYMHSFWEKFSSIFHLVVFASSGITTVARDQISKHGGFGPCLIIPAETYWELGGHQSIRSEIVEHLAFARRAETRGVQTYAFSGRHVVNMRMYEASLKAVVEGWSKSFASGAKTASPWMTAAAILWITSVISYLLNIPDMGWWSLIGYGILAFWLGRTLQEMGNFKWYDAILFPLHFFFFVVLFGYSILKTFFWKESTWKGRNIAGKNKRGSS</sequence>
<proteinExistence type="inferred from homology"/>
<organism evidence="13 14">
    <name type="scientific">Halobacillus halophilus (strain ATCC 35676 / DSM 2266 / JCM 20832 / KCTC 3685 / LMG 17431 / NBRC 102448 / NCIMB 2269)</name>
    <name type="common">Sporosarcina halophila</name>
    <dbReference type="NCBI Taxonomy" id="866895"/>
    <lineage>
        <taxon>Bacteria</taxon>
        <taxon>Bacillati</taxon>
        <taxon>Bacillota</taxon>
        <taxon>Bacilli</taxon>
        <taxon>Bacillales</taxon>
        <taxon>Bacillaceae</taxon>
        <taxon>Halobacillus</taxon>
    </lineage>
</organism>
<dbReference type="eggNOG" id="COG1215">
    <property type="taxonomic scope" value="Bacteria"/>
</dbReference>
<evidence type="ECO:0000259" key="12">
    <source>
        <dbReference type="Pfam" id="PF00535"/>
    </source>
</evidence>
<feature type="transmembrane region" description="Helical" evidence="11">
    <location>
        <begin position="298"/>
        <end position="316"/>
    </location>
</feature>
<dbReference type="AlphaFoldDB" id="I0JKL3"/>
<evidence type="ECO:0000256" key="2">
    <source>
        <dbReference type="ARBA" id="ARBA00022475"/>
    </source>
</evidence>
<keyword evidence="6 11" id="KW-0472">Membrane</keyword>
<dbReference type="PATRIC" id="fig|866895.3.peg.1342"/>
<evidence type="ECO:0000256" key="3">
    <source>
        <dbReference type="ARBA" id="ARBA00022676"/>
    </source>
</evidence>
<keyword evidence="14" id="KW-1185">Reference proteome</keyword>
<comment type="pathway">
    <text evidence="8">Carotenoid biosynthesis; staphyloxanthin biosynthesis; staphyloxanthin from farnesyl diphosphate: step 4/5.</text>
</comment>
<evidence type="ECO:0000256" key="10">
    <source>
        <dbReference type="ARBA" id="ARBA00040345"/>
    </source>
</evidence>
<name>I0JKL3_HALH3</name>
<feature type="transmembrane region" description="Helical" evidence="11">
    <location>
        <begin position="272"/>
        <end position="292"/>
    </location>
</feature>
<evidence type="ECO:0000256" key="6">
    <source>
        <dbReference type="ARBA" id="ARBA00023136"/>
    </source>
</evidence>
<dbReference type="GO" id="GO:0016757">
    <property type="term" value="F:glycosyltransferase activity"/>
    <property type="evidence" value="ECO:0007669"/>
    <property type="project" value="UniProtKB-KW"/>
</dbReference>
<keyword evidence="4 13" id="KW-0808">Transferase</keyword>
<dbReference type="PANTHER" id="PTHR43646:SF2">
    <property type="entry name" value="GLYCOSYLTRANSFERASE 2-LIKE DOMAIN-CONTAINING PROTEIN"/>
    <property type="match status" value="1"/>
</dbReference>
<evidence type="ECO:0000256" key="8">
    <source>
        <dbReference type="ARBA" id="ARBA00037904"/>
    </source>
</evidence>
<feature type="transmembrane region" description="Helical" evidence="11">
    <location>
        <begin position="6"/>
        <end position="25"/>
    </location>
</feature>
<dbReference type="InterPro" id="IPR029044">
    <property type="entry name" value="Nucleotide-diphossugar_trans"/>
</dbReference>
<keyword evidence="11" id="KW-1133">Transmembrane helix</keyword>
<keyword evidence="5" id="KW-0125">Carotenoid biosynthesis</keyword>
<comment type="subcellular location">
    <subcellularLocation>
        <location evidence="1">Cell membrane</location>
    </subcellularLocation>
</comment>
<comment type="similarity">
    <text evidence="9">Belongs to the glycosyltransferase 2 family. CrtQ subfamily.</text>
</comment>
<dbReference type="STRING" id="866895.HBHAL_2335"/>
<dbReference type="InterPro" id="IPR001173">
    <property type="entry name" value="Glyco_trans_2-like"/>
</dbReference>
<gene>
    <name evidence="13" type="ordered locus">HBHAL_2335</name>
</gene>
<keyword evidence="2" id="KW-1003">Cell membrane</keyword>
<dbReference type="Proteomes" id="UP000007397">
    <property type="component" value="Chromosome"/>
</dbReference>
<evidence type="ECO:0000256" key="9">
    <source>
        <dbReference type="ARBA" id="ARBA00038120"/>
    </source>
</evidence>
<evidence type="ECO:0000256" key="4">
    <source>
        <dbReference type="ARBA" id="ARBA00022679"/>
    </source>
</evidence>
<comment type="function">
    <text evidence="7">Catalyzes the glycosylation of 4,4'-diaponeurosporenoate, i.e. the esterification of glucose at the C1'' position with the carboxyl group of 4,4'-diaponeurosporenic acid, to form glycosyl-4,4'-diaponeurosporenoate. This is a step in the biosynthesis of staphyloxanthin, an orange pigment present in most staphylococci strains.</text>
</comment>
<evidence type="ECO:0000256" key="7">
    <source>
        <dbReference type="ARBA" id="ARBA00037281"/>
    </source>
</evidence>
<evidence type="ECO:0000256" key="5">
    <source>
        <dbReference type="ARBA" id="ARBA00022746"/>
    </source>
</evidence>
<evidence type="ECO:0000256" key="1">
    <source>
        <dbReference type="ARBA" id="ARBA00004236"/>
    </source>
</evidence>
<protein>
    <recommendedName>
        <fullName evidence="10">4,4'-diaponeurosporenoate glycosyltransferase</fullName>
    </recommendedName>
</protein>
<dbReference type="GO" id="GO:0005886">
    <property type="term" value="C:plasma membrane"/>
    <property type="evidence" value="ECO:0007669"/>
    <property type="project" value="UniProtKB-SubCell"/>
</dbReference>
<keyword evidence="3 13" id="KW-0328">Glycosyltransferase</keyword>
<keyword evidence="11" id="KW-0812">Transmembrane</keyword>
<accession>I0JKL3</accession>
<dbReference type="PANTHER" id="PTHR43646">
    <property type="entry name" value="GLYCOSYLTRANSFERASE"/>
    <property type="match status" value="1"/>
</dbReference>
<evidence type="ECO:0000313" key="13">
    <source>
        <dbReference type="EMBL" id="CCG44682.1"/>
    </source>
</evidence>
<evidence type="ECO:0000313" key="14">
    <source>
        <dbReference type="Proteomes" id="UP000007397"/>
    </source>
</evidence>
<dbReference type="RefSeq" id="WP_014642584.1">
    <property type="nucleotide sequence ID" value="NC_017668.1"/>
</dbReference>
<dbReference type="Gene3D" id="3.90.550.10">
    <property type="entry name" value="Spore Coat Polysaccharide Biosynthesis Protein SpsA, Chain A"/>
    <property type="match status" value="1"/>
</dbReference>
<dbReference type="SUPFAM" id="SSF53448">
    <property type="entry name" value="Nucleotide-diphospho-sugar transferases"/>
    <property type="match status" value="1"/>
</dbReference>
<dbReference type="KEGG" id="hhd:HBHAL_2335"/>
<reference evidence="13 14" key="1">
    <citation type="journal article" date="2013" name="Environ. Microbiol.">
        <title>Chloride and organic osmolytes: a hybrid strategy to cope with elevated salinities by the moderately halophilic, chloride-dependent bacterium Halobacillus halophilus.</title>
        <authorList>
            <person name="Saum S.H."/>
            <person name="Pfeiffer F."/>
            <person name="Palm P."/>
            <person name="Rampp M."/>
            <person name="Schuster S.C."/>
            <person name="Muller V."/>
            <person name="Oesterhelt D."/>
        </authorList>
    </citation>
    <scope>NUCLEOTIDE SEQUENCE [LARGE SCALE GENOMIC DNA]</scope>
    <source>
        <strain evidence="14">ATCC 35676 / DSM 2266 / JCM 20832 / KCTC 3685 / LMG 17431 / NBRC 102448 / NCIMB 2269</strain>
    </source>
</reference>
<feature type="domain" description="Glycosyltransferase 2-like" evidence="12">
    <location>
        <begin position="42"/>
        <end position="204"/>
    </location>
</feature>
<dbReference type="GO" id="GO:0016117">
    <property type="term" value="P:carotenoid biosynthetic process"/>
    <property type="evidence" value="ECO:0007669"/>
    <property type="project" value="UniProtKB-KW"/>
</dbReference>
<dbReference type="HOGENOM" id="CLU_038143_1_0_9"/>